<feature type="transmembrane region" description="Helical" evidence="1">
    <location>
        <begin position="22"/>
        <end position="45"/>
    </location>
</feature>
<dbReference type="EMBL" id="CP070499">
    <property type="protein sequence ID" value="QSB17020.1"/>
    <property type="molecule type" value="Genomic_DNA"/>
</dbReference>
<evidence type="ECO:0000256" key="1">
    <source>
        <dbReference type="SAM" id="Phobius"/>
    </source>
</evidence>
<evidence type="ECO:0000313" key="3">
    <source>
        <dbReference type="Proteomes" id="UP000662857"/>
    </source>
</evidence>
<dbReference type="AlphaFoldDB" id="A0A895YSD8"/>
<dbReference type="Proteomes" id="UP000662857">
    <property type="component" value="Chromosome"/>
</dbReference>
<protein>
    <submittedName>
        <fullName evidence="2">Uncharacterized protein</fullName>
    </submittedName>
</protein>
<evidence type="ECO:0000313" key="2">
    <source>
        <dbReference type="EMBL" id="QSB17020.1"/>
    </source>
</evidence>
<keyword evidence="3" id="KW-1185">Reference proteome</keyword>
<accession>A0A895YSD8</accession>
<reference evidence="2" key="1">
    <citation type="submission" date="2021-02" db="EMBL/GenBank/DDBJ databases">
        <title>Natrosporangium hydrolyticum gen. nov., sp. nov, a haloalkaliphilic actinobacterium from a soda solonchak soil.</title>
        <authorList>
            <person name="Sorokin D.Y."/>
            <person name="Khijniak T.V."/>
            <person name="Zakharycheva A.P."/>
            <person name="Boueva O.V."/>
            <person name="Ariskina E.V."/>
            <person name="Hahnke R.L."/>
            <person name="Bunk B."/>
            <person name="Sproer C."/>
            <person name="Schumann P."/>
            <person name="Evtushenko L.I."/>
            <person name="Kublanov I.V."/>
        </authorList>
    </citation>
    <scope>NUCLEOTIDE SEQUENCE</scope>
    <source>
        <strain evidence="2">DSM 106523</strain>
    </source>
</reference>
<organism evidence="2 3">
    <name type="scientific">Natronosporangium hydrolyticum</name>
    <dbReference type="NCBI Taxonomy" id="2811111"/>
    <lineage>
        <taxon>Bacteria</taxon>
        <taxon>Bacillati</taxon>
        <taxon>Actinomycetota</taxon>
        <taxon>Actinomycetes</taxon>
        <taxon>Micromonosporales</taxon>
        <taxon>Micromonosporaceae</taxon>
        <taxon>Natronosporangium</taxon>
    </lineage>
</organism>
<keyword evidence="1" id="KW-0472">Membrane</keyword>
<feature type="transmembrane region" description="Helical" evidence="1">
    <location>
        <begin position="51"/>
        <end position="70"/>
    </location>
</feature>
<sequence>MTPSGLFPGAPPRRAYREPHPVRSWAVLAGIGAAGAWLVLFTLLGTDLPSHIWWLLTGGGLAWAGALGLARFGDRGVAVGVAVATAFAWATGAGIVTLYWIVTADWPLW</sequence>
<dbReference type="KEGG" id="nhy:JQS43_00215"/>
<proteinExistence type="predicted"/>
<name>A0A895YSD8_9ACTN</name>
<keyword evidence="1" id="KW-0812">Transmembrane</keyword>
<feature type="transmembrane region" description="Helical" evidence="1">
    <location>
        <begin position="77"/>
        <end position="102"/>
    </location>
</feature>
<gene>
    <name evidence="2" type="ORF">JQS43_00215</name>
</gene>
<keyword evidence="1" id="KW-1133">Transmembrane helix</keyword>